<dbReference type="EMBL" id="FNJL01000012">
    <property type="protein sequence ID" value="SDP40254.1"/>
    <property type="molecule type" value="Genomic_DNA"/>
</dbReference>
<proteinExistence type="predicted"/>
<gene>
    <name evidence="1" type="ORF">SAMN04489708_11252</name>
</gene>
<dbReference type="Proteomes" id="UP000199317">
    <property type="component" value="Unassembled WGS sequence"/>
</dbReference>
<dbReference type="AlphaFoldDB" id="A0A1H0SEV0"/>
<evidence type="ECO:0000313" key="2">
    <source>
        <dbReference type="Proteomes" id="UP000199317"/>
    </source>
</evidence>
<name>A0A1H0SEV0_9BURK</name>
<keyword evidence="2" id="KW-1185">Reference proteome</keyword>
<dbReference type="RefSeq" id="WP_107204697.1">
    <property type="nucleotide sequence ID" value="NZ_CP028290.1"/>
</dbReference>
<dbReference type="Pfam" id="PF14859">
    <property type="entry name" value="Colicin_M"/>
    <property type="match status" value="1"/>
</dbReference>
<sequence>MTTLGEITVTGAYEGEFTNWNACFNTIGLPGQEFAFALSYMFSEDAFWDMDRKMSHASPTDVVNMLLHACAIYDYSAAGWPKNPIEAYQVVPPNTPYTPSPYPLDGTIWSIPKVTGHWLWGNGSPVSIDIESLAINVTASRIGAGTENSFESFAAAHPNPGTYDYDSGPYGYSTYGDGNAVSALVVGGISLRTTGSFTRMEDGSFTFTGSTGAYDDIFNMDRRPGRPWWADAVVDVFNSIGGQDFTVIINGKLPTNLTGR</sequence>
<accession>A0A1H0SEV0</accession>
<dbReference type="GO" id="GO:0042742">
    <property type="term" value="P:defense response to bacterium"/>
    <property type="evidence" value="ECO:0007669"/>
    <property type="project" value="InterPro"/>
</dbReference>
<reference evidence="2" key="1">
    <citation type="submission" date="2016-10" db="EMBL/GenBank/DDBJ databases">
        <authorList>
            <person name="Varghese N."/>
            <person name="Submissions S."/>
        </authorList>
    </citation>
    <scope>NUCLEOTIDE SEQUENCE [LARGE SCALE GENOMIC DNA]</scope>
    <source>
        <strain evidence="2">DSM 17101</strain>
    </source>
</reference>
<evidence type="ECO:0000313" key="1">
    <source>
        <dbReference type="EMBL" id="SDP40254.1"/>
    </source>
</evidence>
<protein>
    <submittedName>
        <fullName evidence="1">Colicin M</fullName>
    </submittedName>
</protein>
<dbReference type="Gene3D" id="3.30.450.400">
    <property type="entry name" value="Colicin M, catalytic domain"/>
    <property type="match status" value="1"/>
</dbReference>
<dbReference type="InterPro" id="IPR028056">
    <property type="entry name" value="Colicin_M"/>
</dbReference>
<organism evidence="1 2">
    <name type="scientific">Paracidovorax cattleyae</name>
    <dbReference type="NCBI Taxonomy" id="80868"/>
    <lineage>
        <taxon>Bacteria</taxon>
        <taxon>Pseudomonadati</taxon>
        <taxon>Pseudomonadota</taxon>
        <taxon>Betaproteobacteria</taxon>
        <taxon>Burkholderiales</taxon>
        <taxon>Comamonadaceae</taxon>
        <taxon>Paracidovorax</taxon>
    </lineage>
</organism>